<dbReference type="RefSeq" id="YP_874193.1">
    <property type="nucleotide sequence ID" value="NC_008585.1"/>
</dbReference>
<dbReference type="GeneID" id="5076639"/>
<reference evidence="3 5" key="1">
    <citation type="journal article" date="2007" name="Virus Res.">
        <title>Identification and characterization of Raspberry mottle virus, a novel member of the Closteroviridae.</title>
        <authorList>
            <person name="Tzanetakis I.E."/>
            <person name="Halgren A."/>
            <person name="Mosier N."/>
            <person name="Martin R.R."/>
        </authorList>
    </citation>
    <scope>NUCLEOTIDE SEQUENCE [LARGE SCALE GENOMIC DNA]</scope>
    <source>
        <strain evidence="3">HCRL Glen Clova</strain>
    </source>
</reference>
<dbReference type="Pfam" id="PF11479">
    <property type="entry name" value="Suppressor_P21"/>
    <property type="match status" value="1"/>
</dbReference>
<dbReference type="Pfam" id="PF11757">
    <property type="entry name" value="RSS_P20"/>
    <property type="match status" value="1"/>
</dbReference>
<evidence type="ECO:0000259" key="2">
    <source>
        <dbReference type="Pfam" id="PF11757"/>
    </source>
</evidence>
<dbReference type="EMBL" id="MT156350">
    <property type="protein sequence ID" value="QRG29101.1"/>
    <property type="molecule type" value="Genomic_RNA"/>
</dbReference>
<evidence type="ECO:0000259" key="1">
    <source>
        <dbReference type="Pfam" id="PF11479"/>
    </source>
</evidence>
<dbReference type="KEGG" id="vg:5076639"/>
<sequence>MRACFSIDDMINTISYVTICVAQIRRTDVTHSGDTLNPLIRALNDSIGTLTAMKLDANTTKLCGYYSEASNKLKHCATVEELIREWLFGCRRILITDVLGIRSIHDTFHFMINKFSELTNVPLSEVYEMKMKHVSTLVIREMIREHRLDISETCFPGHGILNLKMKTGAVKHLLDVETRPPTTLIGSTSSDMDIERADQLVNISWD</sequence>
<keyword evidence="5" id="KW-1185">Reference proteome</keyword>
<feature type="domain" description="RNA silencing suppressor P21 C-terminal" evidence="1">
    <location>
        <begin position="103"/>
        <end position="167"/>
    </location>
</feature>
<evidence type="ECO:0000313" key="5">
    <source>
        <dbReference type="Proteomes" id="UP000202496"/>
    </source>
</evidence>
<reference evidence="4" key="2">
    <citation type="submission" date="2020-03" db="EMBL/GenBank/DDBJ databases">
        <title>First Report of Black raspberry necrosis virus and Raspberry leaf mottle virus in Bosnia and Herzegovina.</title>
        <authorList>
            <person name="Radulovic M."/>
        </authorList>
    </citation>
    <scope>NUCLEOTIDE SEQUENCE</scope>
    <source>
        <strain evidence="4">RMG</strain>
    </source>
</reference>
<accession>A0MBX2</accession>
<protein>
    <submittedName>
        <fullName evidence="3">p23</fullName>
    </submittedName>
</protein>
<dbReference type="InterPro" id="IPR021742">
    <property type="entry name" value="RSS_P20_N"/>
</dbReference>
<proteinExistence type="predicted"/>
<dbReference type="Proteomes" id="UP000202496">
    <property type="component" value="Segment"/>
</dbReference>
<dbReference type="InterPro" id="IPR021575">
    <property type="entry name" value="Suppressor_P21_C"/>
</dbReference>
<feature type="domain" description="Suppressor of RNA silencing P21-like N-terminal" evidence="2">
    <location>
        <begin position="1"/>
        <end position="93"/>
    </location>
</feature>
<dbReference type="EMBL" id="DQ357218">
    <property type="protein sequence ID" value="ABC87283.1"/>
    <property type="molecule type" value="Genomic_RNA"/>
</dbReference>
<evidence type="ECO:0000313" key="4">
    <source>
        <dbReference type="EMBL" id="QRG29101.1"/>
    </source>
</evidence>
<name>A0MBX2_9CLOS</name>
<organism evidence="3 5">
    <name type="scientific">Raspberry leaf mottle virus</name>
    <dbReference type="NCBI Taxonomy" id="326941"/>
    <lineage>
        <taxon>Viruses</taxon>
        <taxon>Riboviria</taxon>
        <taxon>Orthornavirae</taxon>
        <taxon>Kitrinoviricota</taxon>
        <taxon>Alsuviricetes</taxon>
        <taxon>Martellivirales</taxon>
        <taxon>Closteroviridae</taxon>
        <taxon>Closterovirus</taxon>
        <taxon>Closterovirus macularubi</taxon>
    </lineage>
</organism>
<evidence type="ECO:0000313" key="3">
    <source>
        <dbReference type="EMBL" id="ABC87283.1"/>
    </source>
</evidence>